<keyword evidence="1" id="KW-0175">Coiled coil</keyword>
<dbReference type="STRING" id="717606.PaecuDRAFT_3525"/>
<dbReference type="Proteomes" id="UP000005387">
    <property type="component" value="Unassembled WGS sequence"/>
</dbReference>
<sequence length="98" mass="11301">MAISFTRSIITRLEKEIADIHSLVRELKTKREKSLAKISQLQRDQKVSQSVSDLSSKISREIKLKKEVERINVLLTQSSKQLKEKQALLAQQQQKANE</sequence>
<proteinExistence type="predicted"/>
<accession>E0ID23</accession>
<keyword evidence="3" id="KW-1185">Reference proteome</keyword>
<name>E0ID23_9BACL</name>
<evidence type="ECO:0000256" key="1">
    <source>
        <dbReference type="SAM" id="Coils"/>
    </source>
</evidence>
<dbReference type="EMBL" id="AEDD01000010">
    <property type="protein sequence ID" value="EFM09478.1"/>
    <property type="molecule type" value="Genomic_DNA"/>
</dbReference>
<dbReference type="OrthoDB" id="2663958at2"/>
<protein>
    <submittedName>
        <fullName evidence="2">Uncharacterized protein</fullName>
    </submittedName>
</protein>
<gene>
    <name evidence="2" type="ORF">PaecuDRAFT_3525</name>
</gene>
<evidence type="ECO:0000313" key="3">
    <source>
        <dbReference type="Proteomes" id="UP000005387"/>
    </source>
</evidence>
<dbReference type="AlphaFoldDB" id="E0ID23"/>
<feature type="coiled-coil region" evidence="1">
    <location>
        <begin position="10"/>
        <end position="44"/>
    </location>
</feature>
<organism evidence="2 3">
    <name type="scientific">Paenibacillus curdlanolyticus YK9</name>
    <dbReference type="NCBI Taxonomy" id="717606"/>
    <lineage>
        <taxon>Bacteria</taxon>
        <taxon>Bacillati</taxon>
        <taxon>Bacillota</taxon>
        <taxon>Bacilli</taxon>
        <taxon>Bacillales</taxon>
        <taxon>Paenibacillaceae</taxon>
        <taxon>Paenibacillus</taxon>
    </lineage>
</organism>
<dbReference type="RefSeq" id="WP_006039513.1">
    <property type="nucleotide sequence ID" value="NZ_AEDD01000010.1"/>
</dbReference>
<evidence type="ECO:0000313" key="2">
    <source>
        <dbReference type="EMBL" id="EFM09478.1"/>
    </source>
</evidence>
<dbReference type="eggNOG" id="ENOG503060Z">
    <property type="taxonomic scope" value="Bacteria"/>
</dbReference>
<reference evidence="2 3" key="1">
    <citation type="submission" date="2010-07" db="EMBL/GenBank/DDBJ databases">
        <title>The draft genome of Paenibacillus curdlanolyticus YK9.</title>
        <authorList>
            <consortium name="US DOE Joint Genome Institute (JGI-PGF)"/>
            <person name="Lucas S."/>
            <person name="Copeland A."/>
            <person name="Lapidus A."/>
            <person name="Cheng J.-F."/>
            <person name="Bruce D."/>
            <person name="Goodwin L."/>
            <person name="Pitluck S."/>
            <person name="Land M.L."/>
            <person name="Hauser L."/>
            <person name="Chang Y.-J."/>
            <person name="Jeffries C."/>
            <person name="Anderson I.J."/>
            <person name="Johnson E."/>
            <person name="Loganathan U."/>
            <person name="Mulhopadhyay B."/>
            <person name="Kyrpides N."/>
            <person name="Woyke T.J."/>
        </authorList>
    </citation>
    <scope>NUCLEOTIDE SEQUENCE [LARGE SCALE GENOMIC DNA]</scope>
    <source>
        <strain evidence="2 3">YK9</strain>
    </source>
</reference>